<dbReference type="Proteomes" id="UP000199202">
    <property type="component" value="Unassembled WGS sequence"/>
</dbReference>
<dbReference type="OrthoDB" id="3872345at2"/>
<sequence length="159" mass="17361">MSGGAHSERNGDSQPGVVQVPDGFDIRETWPYECLRCLHVWEEDFVRRHLTDNHGNTVEVWLSSGLPVPPPWSGVCCPGCGAYHVTSFPAGYLARHPELMPGPAPEPAPLFVREPEPGRAPAERTHLPGRLLVALGVPLAVFVGYELYANLVAVARPQH</sequence>
<feature type="region of interest" description="Disordered" evidence="1">
    <location>
        <begin position="1"/>
        <end position="20"/>
    </location>
</feature>
<evidence type="ECO:0000313" key="2">
    <source>
        <dbReference type="EMBL" id="SDH45782.1"/>
    </source>
</evidence>
<dbReference type="STRING" id="633440.SAMN05421869_102319"/>
<gene>
    <name evidence="2" type="ORF">SAMN05421869_102319</name>
</gene>
<name>A0A1G8CK46_9ACTN</name>
<dbReference type="RefSeq" id="WP_090929628.1">
    <property type="nucleotide sequence ID" value="NZ_FNDJ01000002.1"/>
</dbReference>
<evidence type="ECO:0008006" key="4">
    <source>
        <dbReference type="Google" id="ProtNLM"/>
    </source>
</evidence>
<dbReference type="AlphaFoldDB" id="A0A1G8CK46"/>
<protein>
    <recommendedName>
        <fullName evidence="4">C2H2-type domain-containing protein</fullName>
    </recommendedName>
</protein>
<keyword evidence="3" id="KW-1185">Reference proteome</keyword>
<evidence type="ECO:0000256" key="1">
    <source>
        <dbReference type="SAM" id="MobiDB-lite"/>
    </source>
</evidence>
<evidence type="ECO:0000313" key="3">
    <source>
        <dbReference type="Proteomes" id="UP000199202"/>
    </source>
</evidence>
<feature type="compositionally biased region" description="Basic and acidic residues" evidence="1">
    <location>
        <begin position="1"/>
        <end position="11"/>
    </location>
</feature>
<proteinExistence type="predicted"/>
<organism evidence="2 3">
    <name type="scientific">Nonomuraea jiangxiensis</name>
    <dbReference type="NCBI Taxonomy" id="633440"/>
    <lineage>
        <taxon>Bacteria</taxon>
        <taxon>Bacillati</taxon>
        <taxon>Actinomycetota</taxon>
        <taxon>Actinomycetes</taxon>
        <taxon>Streptosporangiales</taxon>
        <taxon>Streptosporangiaceae</taxon>
        <taxon>Nonomuraea</taxon>
    </lineage>
</organism>
<dbReference type="EMBL" id="FNDJ01000002">
    <property type="protein sequence ID" value="SDH45782.1"/>
    <property type="molecule type" value="Genomic_DNA"/>
</dbReference>
<accession>A0A1G8CK46</accession>
<reference evidence="2 3" key="1">
    <citation type="submission" date="2016-10" db="EMBL/GenBank/DDBJ databases">
        <authorList>
            <person name="de Groot N.N."/>
        </authorList>
    </citation>
    <scope>NUCLEOTIDE SEQUENCE [LARGE SCALE GENOMIC DNA]</scope>
    <source>
        <strain evidence="2 3">CGMCC 4.6533</strain>
    </source>
</reference>